<dbReference type="AlphaFoldDB" id="A0A5B9DDN7"/>
<reference evidence="1 2" key="1">
    <citation type="journal article" date="2020" name="Nature">
        <title>Isolation of an archaeon at the prokaryote-eukaryote interface.</title>
        <authorList>
            <person name="Imachi H."/>
            <person name="Nobu M.K."/>
            <person name="Nakahara N."/>
            <person name="Morono Y."/>
            <person name="Ogawara M."/>
            <person name="Takaki Y."/>
            <person name="Takano Y."/>
            <person name="Uematsu K."/>
            <person name="Ikuta T."/>
            <person name="Ito M."/>
            <person name="Matsui Y."/>
            <person name="Miyazaki M."/>
            <person name="Murata K."/>
            <person name="Saito Y."/>
            <person name="Sakai S."/>
            <person name="Song C."/>
            <person name="Tasumi E."/>
            <person name="Yamanaka Y."/>
            <person name="Yamaguchi T."/>
            <person name="Kamagata Y."/>
            <person name="Tamaki H."/>
            <person name="Takai K."/>
        </authorList>
    </citation>
    <scope>NUCLEOTIDE SEQUENCE [LARGE SCALE GENOMIC DNA]</scope>
    <source>
        <strain evidence="1 2">MK-D1</strain>
    </source>
</reference>
<dbReference type="Proteomes" id="UP000321408">
    <property type="component" value="Chromosome"/>
</dbReference>
<evidence type="ECO:0000313" key="1">
    <source>
        <dbReference type="EMBL" id="QEE16836.1"/>
    </source>
</evidence>
<dbReference type="GeneID" id="41330646"/>
<keyword evidence="2" id="KW-1185">Reference proteome</keyword>
<reference evidence="1 2" key="2">
    <citation type="journal article" date="2024" name="Int. J. Syst. Evol. Microbiol.">
        <title>Promethearchaeum syntrophicum gen. nov., sp. nov., an anaerobic, obligately syntrophic archaeon, the first isolate of the lineage 'Asgard' archaea, and proposal of the new archaeal phylum Promethearchaeota phyl. nov. and kingdom Promethearchaeati regn. nov.</title>
        <authorList>
            <person name="Imachi H."/>
            <person name="Nobu M.K."/>
            <person name="Kato S."/>
            <person name="Takaki Y."/>
            <person name="Miyazaki M."/>
            <person name="Miyata M."/>
            <person name="Ogawara M."/>
            <person name="Saito Y."/>
            <person name="Sakai S."/>
            <person name="Tahara Y.O."/>
            <person name="Takano Y."/>
            <person name="Tasumi E."/>
            <person name="Uematsu K."/>
            <person name="Yoshimura T."/>
            <person name="Itoh T."/>
            <person name="Ohkuma M."/>
            <person name="Takai K."/>
        </authorList>
    </citation>
    <scope>NUCLEOTIDE SEQUENCE [LARGE SCALE GENOMIC DNA]</scope>
    <source>
        <strain evidence="1 2">MK-D1</strain>
    </source>
</reference>
<dbReference type="RefSeq" id="WP_147663764.1">
    <property type="nucleotide sequence ID" value="NZ_CP042905.2"/>
</dbReference>
<organism evidence="1 2">
    <name type="scientific">Promethearchaeum syntrophicum</name>
    <dbReference type="NCBI Taxonomy" id="2594042"/>
    <lineage>
        <taxon>Archaea</taxon>
        <taxon>Promethearchaeati</taxon>
        <taxon>Promethearchaeota</taxon>
        <taxon>Promethearchaeia</taxon>
        <taxon>Promethearchaeales</taxon>
        <taxon>Promethearchaeaceae</taxon>
        <taxon>Promethearchaeum</taxon>
    </lineage>
</organism>
<dbReference type="KEGG" id="psyt:DSAG12_02666"/>
<gene>
    <name evidence="1" type="ORF">DSAG12_02666</name>
</gene>
<proteinExistence type="predicted"/>
<evidence type="ECO:0000313" key="2">
    <source>
        <dbReference type="Proteomes" id="UP000321408"/>
    </source>
</evidence>
<sequence length="372" mass="43138">MINELTADMIFRILAKDDRFHIINELQQIFPFGVLKTNALAALELVMGSYGLSGHTYYLIDYKTCFIPDLKYNLFNIYPKISNLPFTDQLKKYPFLLKGDKFIIPYQYSRTENGPSNKLLKIFSDKVEESKLGYKNCIFIEMAPTFGGNNEGFLQYITSTLYHKHNYLTENEIVLPYTNIEGIPDFGAFYVPSLLNQLNKANFEIDGGFLFRLALLRHLPQTKTQQKFSVKDQNCYIGGEAKTAQTGPKKIKDQMYKYFISHAFHNLVQITPHYPIVKSGYDYLDFDEDGNVNLKLNHSHLDQYGEDTKKSVLITIKYIIKGYLLHNFSLSEILKLFEIQGKQPNSIQEIHDFYHELSIKTITEYLNQLLTN</sequence>
<name>A0A5B9DDN7_9ARCH</name>
<dbReference type="EMBL" id="CP042905">
    <property type="protein sequence ID" value="QEE16836.1"/>
    <property type="molecule type" value="Genomic_DNA"/>
</dbReference>
<protein>
    <submittedName>
        <fullName evidence="1">Uncharacterized protein</fullName>
    </submittedName>
</protein>
<accession>A0A5B9DDN7</accession>